<proteinExistence type="predicted"/>
<reference evidence="1 2" key="1">
    <citation type="submission" date="2016-06" db="EMBL/GenBank/DDBJ databases">
        <title>Adaptive Radiation by Waves of Gene Transfer Leads to Fine-Scale Resource Partitioning in Marine Microbes.</title>
        <authorList>
            <person name="Hehemann J.-H."/>
            <person name="Arevalo P."/>
            <person name="Datta M.S."/>
            <person name="Yu X."/>
            <person name="Corzett C."/>
            <person name="Henschel A."/>
            <person name="Preheim S.P."/>
            <person name="Timberlake S."/>
            <person name="Alm E.J."/>
            <person name="Polz M.F."/>
        </authorList>
    </citation>
    <scope>NUCLEOTIDE SEQUENCE [LARGE SCALE GENOMIC DNA]</scope>
    <source>
        <strain evidence="1 2">FF50</strain>
        <plasmid evidence="1 2">unnamed1</plasmid>
    </source>
</reference>
<gene>
    <name evidence="1" type="ORF">A6E01_20225</name>
</gene>
<organism evidence="1 2">
    <name type="scientific">Vibrio breoganii</name>
    <dbReference type="NCBI Taxonomy" id="553239"/>
    <lineage>
        <taxon>Bacteria</taxon>
        <taxon>Pseudomonadati</taxon>
        <taxon>Pseudomonadota</taxon>
        <taxon>Gammaproteobacteria</taxon>
        <taxon>Vibrionales</taxon>
        <taxon>Vibrionaceae</taxon>
        <taxon>Vibrio</taxon>
    </lineage>
</organism>
<keyword evidence="1" id="KW-0614">Plasmid</keyword>
<dbReference type="RefSeq" id="WP_065211300.1">
    <property type="nucleotide sequence ID" value="NZ_CP016179.1"/>
</dbReference>
<geneLocation type="plasmid" evidence="1 2">
    <name>unnamed1</name>
</geneLocation>
<dbReference type="Proteomes" id="UP000092018">
    <property type="component" value="Plasmid unnamed1"/>
</dbReference>
<name>A0AAN1CUA5_9VIBR</name>
<sequence length="105" mass="12023">MNKPAVEAGTFQIKTTADGKATLIKGNISDVYSHHDGQIINAYKVVKDPKPIYGDTRVTKFEYTFFNTATPRRKLLYITYMKTPEVSDDFYYYGFGGLRYTLTED</sequence>
<dbReference type="EMBL" id="CP016179">
    <property type="protein sequence ID" value="ANO35541.1"/>
    <property type="molecule type" value="Genomic_DNA"/>
</dbReference>
<dbReference type="AlphaFoldDB" id="A0AAN1CUA5"/>
<evidence type="ECO:0000313" key="2">
    <source>
        <dbReference type="Proteomes" id="UP000092018"/>
    </source>
</evidence>
<dbReference type="KEGG" id="vbr:A6E01_20225"/>
<protein>
    <submittedName>
        <fullName evidence="1">Uncharacterized protein</fullName>
    </submittedName>
</protein>
<accession>A0AAN1CUA5</accession>
<evidence type="ECO:0000313" key="1">
    <source>
        <dbReference type="EMBL" id="ANO35541.1"/>
    </source>
</evidence>